<dbReference type="Proteomes" id="UP000254950">
    <property type="component" value="Unassembled WGS sequence"/>
</dbReference>
<protein>
    <submittedName>
        <fullName evidence="1">Uncharacterized protein</fullName>
    </submittedName>
</protein>
<proteinExistence type="predicted"/>
<evidence type="ECO:0000313" key="1">
    <source>
        <dbReference type="EMBL" id="SUV45058.1"/>
    </source>
</evidence>
<sequence>MCDLLLEKIITLVNNVRMGILTKILRRCLWLCLVLVLSVWNTCAFSQKMGEWNYHQQQPTNFILKSQDREKENLVSRTQLILRARLTNSNEDIVKGLIWRVYAPILGVDNKLPLIATYEGGSAHFDLEPGGYIVHVSFGHASAMHHINLESGQRLVKNFNLDAGGIILNGTLLNGMVNEKELRFTIYEDERENDDTGVILSNVKPQSIVRLKTGHYHIASHYGSINAIVRSNIQVDSGKITEVTLEHQAAQIVLKLVRQEGGEALADTSWSITNDSGDIIYETVGAYVSLILAEGEYIAIAKNKDQIYQKVFSVISGHDEDISVVANARNMLQIDEGMN</sequence>
<accession>A0A380ZDN8</accession>
<reference evidence="1 2" key="1">
    <citation type="submission" date="2018-06" db="EMBL/GenBank/DDBJ databases">
        <authorList>
            <consortium name="Pathogen Informatics"/>
            <person name="Doyle S."/>
        </authorList>
    </citation>
    <scope>NUCLEOTIDE SEQUENCE [LARGE SCALE GENOMIC DNA]</scope>
    <source>
        <strain evidence="1 2">NCTC12862</strain>
    </source>
</reference>
<organism evidence="1 2">
    <name type="scientific">Bartonella doshiae</name>
    <dbReference type="NCBI Taxonomy" id="33044"/>
    <lineage>
        <taxon>Bacteria</taxon>
        <taxon>Pseudomonadati</taxon>
        <taxon>Pseudomonadota</taxon>
        <taxon>Alphaproteobacteria</taxon>
        <taxon>Hyphomicrobiales</taxon>
        <taxon>Bartonellaceae</taxon>
        <taxon>Bartonella</taxon>
    </lineage>
</organism>
<evidence type="ECO:0000313" key="2">
    <source>
        <dbReference type="Proteomes" id="UP000254950"/>
    </source>
</evidence>
<dbReference type="AlphaFoldDB" id="A0A380ZDN8"/>
<dbReference type="STRING" id="33044.GCA_900005695_01608"/>
<gene>
    <name evidence="1" type="ORF">NCTC12862_00785</name>
</gene>
<dbReference type="EMBL" id="UFTF01000001">
    <property type="protein sequence ID" value="SUV45058.1"/>
    <property type="molecule type" value="Genomic_DNA"/>
</dbReference>
<name>A0A380ZDN8_BARDO</name>